<comment type="caution">
    <text evidence="2">The sequence shown here is derived from an EMBL/GenBank/DDBJ whole genome shotgun (WGS) entry which is preliminary data.</text>
</comment>
<organism evidence="2 3">
    <name type="scientific">Rubus argutus</name>
    <name type="common">Southern blackberry</name>
    <dbReference type="NCBI Taxonomy" id="59490"/>
    <lineage>
        <taxon>Eukaryota</taxon>
        <taxon>Viridiplantae</taxon>
        <taxon>Streptophyta</taxon>
        <taxon>Embryophyta</taxon>
        <taxon>Tracheophyta</taxon>
        <taxon>Spermatophyta</taxon>
        <taxon>Magnoliopsida</taxon>
        <taxon>eudicotyledons</taxon>
        <taxon>Gunneridae</taxon>
        <taxon>Pentapetalae</taxon>
        <taxon>rosids</taxon>
        <taxon>fabids</taxon>
        <taxon>Rosales</taxon>
        <taxon>Rosaceae</taxon>
        <taxon>Rosoideae</taxon>
        <taxon>Rosoideae incertae sedis</taxon>
        <taxon>Rubus</taxon>
    </lineage>
</organism>
<sequence>MCLKTAQWTEGITPEASPESESDSAATAVGNLVNSLTTQRVYREVTLALAPCSSESEAFARSLSSSDPSPSQIPPSTSSPRPNRSPSFKIFPSFVSKFSDN</sequence>
<proteinExistence type="predicted"/>
<accession>A0AAW1Y423</accession>
<feature type="region of interest" description="Disordered" evidence="1">
    <location>
        <begin position="59"/>
        <end position="89"/>
    </location>
</feature>
<evidence type="ECO:0000256" key="1">
    <source>
        <dbReference type="SAM" id="MobiDB-lite"/>
    </source>
</evidence>
<feature type="region of interest" description="Disordered" evidence="1">
    <location>
        <begin position="1"/>
        <end position="26"/>
    </location>
</feature>
<keyword evidence="3" id="KW-1185">Reference proteome</keyword>
<protein>
    <submittedName>
        <fullName evidence="2">Uncharacterized protein</fullName>
    </submittedName>
</protein>
<name>A0AAW1Y423_RUBAR</name>
<feature type="compositionally biased region" description="Low complexity" evidence="1">
    <location>
        <begin position="13"/>
        <end position="26"/>
    </location>
</feature>
<dbReference type="AlphaFoldDB" id="A0AAW1Y423"/>
<dbReference type="Proteomes" id="UP001457282">
    <property type="component" value="Unassembled WGS sequence"/>
</dbReference>
<evidence type="ECO:0000313" key="3">
    <source>
        <dbReference type="Proteomes" id="UP001457282"/>
    </source>
</evidence>
<reference evidence="2 3" key="1">
    <citation type="journal article" date="2023" name="G3 (Bethesda)">
        <title>A chromosome-length genome assembly and annotation of blackberry (Rubus argutus, cv. 'Hillquist').</title>
        <authorList>
            <person name="Bruna T."/>
            <person name="Aryal R."/>
            <person name="Dudchenko O."/>
            <person name="Sargent D.J."/>
            <person name="Mead D."/>
            <person name="Buti M."/>
            <person name="Cavallini A."/>
            <person name="Hytonen T."/>
            <person name="Andres J."/>
            <person name="Pham M."/>
            <person name="Weisz D."/>
            <person name="Mascagni F."/>
            <person name="Usai G."/>
            <person name="Natali L."/>
            <person name="Bassil N."/>
            <person name="Fernandez G.E."/>
            <person name="Lomsadze A."/>
            <person name="Armour M."/>
            <person name="Olukolu B."/>
            <person name="Poorten T."/>
            <person name="Britton C."/>
            <person name="Davik J."/>
            <person name="Ashrafi H."/>
            <person name="Aiden E.L."/>
            <person name="Borodovsky M."/>
            <person name="Worthington M."/>
        </authorList>
    </citation>
    <scope>NUCLEOTIDE SEQUENCE [LARGE SCALE GENOMIC DNA]</scope>
    <source>
        <strain evidence="2">PI 553951</strain>
    </source>
</reference>
<evidence type="ECO:0000313" key="2">
    <source>
        <dbReference type="EMBL" id="KAK9943853.1"/>
    </source>
</evidence>
<feature type="compositionally biased region" description="Low complexity" evidence="1">
    <location>
        <begin position="62"/>
        <end position="87"/>
    </location>
</feature>
<dbReference type="EMBL" id="JBEDUW010000002">
    <property type="protein sequence ID" value="KAK9943853.1"/>
    <property type="molecule type" value="Genomic_DNA"/>
</dbReference>
<gene>
    <name evidence="2" type="ORF">M0R45_009446</name>
</gene>
<feature type="compositionally biased region" description="Polar residues" evidence="1">
    <location>
        <begin position="1"/>
        <end position="10"/>
    </location>
</feature>